<dbReference type="Proteomes" id="UP000242687">
    <property type="component" value="Unassembled WGS sequence"/>
</dbReference>
<keyword evidence="2" id="KW-1185">Reference proteome</keyword>
<gene>
    <name evidence="1" type="ORF">CLV57_1453</name>
</gene>
<dbReference type="OrthoDB" id="1374975at2"/>
<comment type="caution">
    <text evidence="1">The sequence shown here is derived from an EMBL/GenBank/DDBJ whole genome shotgun (WGS) entry which is preliminary data.</text>
</comment>
<accession>A0A2H9VUG5</accession>
<dbReference type="AlphaFoldDB" id="A0A2H9VUG5"/>
<evidence type="ECO:0000313" key="1">
    <source>
        <dbReference type="EMBL" id="PJJ84441.1"/>
    </source>
</evidence>
<protein>
    <submittedName>
        <fullName evidence="1">Uncharacterized protein</fullName>
    </submittedName>
</protein>
<evidence type="ECO:0000313" key="2">
    <source>
        <dbReference type="Proteomes" id="UP000242687"/>
    </source>
</evidence>
<proteinExistence type="predicted"/>
<reference evidence="1 2" key="1">
    <citation type="submission" date="2017-11" db="EMBL/GenBank/DDBJ databases">
        <title>Genomic Encyclopedia of Archaeal and Bacterial Type Strains, Phase II (KMG-II): From Individual Species to Whole Genera.</title>
        <authorList>
            <person name="Goeker M."/>
        </authorList>
    </citation>
    <scope>NUCLEOTIDE SEQUENCE [LARGE SCALE GENOMIC DNA]</scope>
    <source>
        <strain evidence="1 2">DSM 28175</strain>
    </source>
</reference>
<name>A0A2H9VUG5_9SPHI</name>
<sequence>MSFVWLSLSLFCAKNNWNKLLEEGIEVFIKDQKAINNYAISFNFLSGENIRLSLQATREDALDVAKGADDFFKNYFSLANFTVKKIRFPIDGVFKPMPMNSIQYGLYHGTPKTLDDVTNLTNFSKILIRALKECTIDDETIITFAFYLQVSLIKILIKHVKAAVDLMFITNRMENNETEIQEEIVLDVALLDEIALDIMQTERFDIELDWLNNWIDFNELELKKITGLNRSIEYFYNNKVSIISNCLGLNDNSRFLLNNGIQKALRKYLVHNHPDNF</sequence>
<dbReference type="RefSeq" id="WP_100340635.1">
    <property type="nucleotide sequence ID" value="NZ_PGFJ01000001.1"/>
</dbReference>
<dbReference type="EMBL" id="PGFJ01000001">
    <property type="protein sequence ID" value="PJJ84441.1"/>
    <property type="molecule type" value="Genomic_DNA"/>
</dbReference>
<organism evidence="1 2">
    <name type="scientific">Mucilaginibacter auburnensis</name>
    <dbReference type="NCBI Taxonomy" id="1457233"/>
    <lineage>
        <taxon>Bacteria</taxon>
        <taxon>Pseudomonadati</taxon>
        <taxon>Bacteroidota</taxon>
        <taxon>Sphingobacteriia</taxon>
        <taxon>Sphingobacteriales</taxon>
        <taxon>Sphingobacteriaceae</taxon>
        <taxon>Mucilaginibacter</taxon>
    </lineage>
</organism>